<comment type="similarity">
    <text evidence="2 8">Belongs to the glycosyltransferase 92 family.</text>
</comment>
<keyword evidence="7" id="KW-0472">Membrane</keyword>
<reference evidence="9 10" key="1">
    <citation type="submission" date="2022-04" db="EMBL/GenBank/DDBJ databases">
        <title>Chromosome-level reference genomes for two strains of Caenorhabditis briggsae: an improved platform for comparative genomics.</title>
        <authorList>
            <person name="Stevens L."/>
            <person name="Andersen E."/>
        </authorList>
    </citation>
    <scope>NUCLEOTIDE SEQUENCE [LARGE SCALE GENOMIC DNA]</scope>
    <source>
        <strain evidence="9">VX34</strain>
        <tissue evidence="9">Whole-organism</tissue>
    </source>
</reference>
<comment type="subcellular location">
    <subcellularLocation>
        <location evidence="1">Membrane</location>
        <topology evidence="1">Single-pass membrane protein</topology>
    </subcellularLocation>
</comment>
<proteinExistence type="inferred from homology"/>
<evidence type="ECO:0000256" key="5">
    <source>
        <dbReference type="ARBA" id="ARBA00022692"/>
    </source>
</evidence>
<dbReference type="Pfam" id="PF01697">
    <property type="entry name" value="Glyco_transf_92"/>
    <property type="match status" value="1"/>
</dbReference>
<dbReference type="EC" id="2.4.1.-" evidence="8"/>
<evidence type="ECO:0000256" key="2">
    <source>
        <dbReference type="ARBA" id="ARBA00007647"/>
    </source>
</evidence>
<dbReference type="PANTHER" id="PTHR21645">
    <property type="entry name" value="GLYCOSYLTRANSFERASE FAMILY 92 PROTEIN"/>
    <property type="match status" value="1"/>
</dbReference>
<name>A0AAE9F0L3_CAEBR</name>
<dbReference type="InterPro" id="IPR008166">
    <property type="entry name" value="Glyco_transf_92"/>
</dbReference>
<dbReference type="Proteomes" id="UP000829354">
    <property type="component" value="Chromosome V"/>
</dbReference>
<dbReference type="AlphaFoldDB" id="A0AAE9F0L3"/>
<evidence type="ECO:0000313" key="9">
    <source>
        <dbReference type="EMBL" id="UMM33476.1"/>
    </source>
</evidence>
<evidence type="ECO:0000256" key="7">
    <source>
        <dbReference type="ARBA" id="ARBA00023136"/>
    </source>
</evidence>
<gene>
    <name evidence="9" type="ORF">L5515_006942</name>
</gene>
<keyword evidence="6" id="KW-1133">Transmembrane helix</keyword>
<organism evidence="9 10">
    <name type="scientific">Caenorhabditis briggsae</name>
    <dbReference type="NCBI Taxonomy" id="6238"/>
    <lineage>
        <taxon>Eukaryota</taxon>
        <taxon>Metazoa</taxon>
        <taxon>Ecdysozoa</taxon>
        <taxon>Nematoda</taxon>
        <taxon>Chromadorea</taxon>
        <taxon>Rhabditida</taxon>
        <taxon>Rhabditina</taxon>
        <taxon>Rhabditomorpha</taxon>
        <taxon>Rhabditoidea</taxon>
        <taxon>Rhabditidae</taxon>
        <taxon>Peloderinae</taxon>
        <taxon>Caenorhabditis</taxon>
    </lineage>
</organism>
<dbReference type="InterPro" id="IPR052012">
    <property type="entry name" value="GTase_92"/>
</dbReference>
<keyword evidence="10" id="KW-1185">Reference proteome</keyword>
<evidence type="ECO:0000256" key="3">
    <source>
        <dbReference type="ARBA" id="ARBA00022676"/>
    </source>
</evidence>
<dbReference type="PANTHER" id="PTHR21645:SF17">
    <property type="entry name" value="GLYCOSYLTRANSFERASE FAMILY 92 PROTEIN-RELATED"/>
    <property type="match status" value="1"/>
</dbReference>
<evidence type="ECO:0000256" key="8">
    <source>
        <dbReference type="RuleBase" id="RU366017"/>
    </source>
</evidence>
<accession>A0AAE9F0L3</accession>
<sequence length="457" mass="53481">MSNNCKCLGNNSLAIVLSINLKRSKENFIGLQYGELPDTTEIEVLARNKTTATVVKTNYQRITPHDNCLMLTVFATLQLLPDTNFIAMVSGVNMTIIPFKTPSYQKRNVVVCISPLYVTEQWQNFLLVVHIYKKFGAHMHLYFISAVTSFFELMWEYQKHDYLTIQPWDRMMFPFVPGDIADAYSQVEFQNLAAAQTDCLLQYKESAQYVALFELSDILIPKLAPTFIKEFQILLERSKGTKNVAYFEYQKHHYEATVYNHTIFRIEDMIRSLVNMEKKTLGNIVIIPEKLNYTWMDRPFSLPGGLRSITVEDNEIIHLANISWSEENPRNISNHTEFSRSLEFQNISISEIESNMKSMFENERIAEILPNLPNFYYFYDMLKECFEGRYYRILRNRRNRLKNGICPGPQICSFVQNDAVKCVHVNAKHFYMHEIRPITYYFATNYFYSADIGCYPH</sequence>
<evidence type="ECO:0000313" key="10">
    <source>
        <dbReference type="Proteomes" id="UP000829354"/>
    </source>
</evidence>
<keyword evidence="5" id="KW-0812">Transmembrane</keyword>
<dbReference type="GO" id="GO:0016757">
    <property type="term" value="F:glycosyltransferase activity"/>
    <property type="evidence" value="ECO:0007669"/>
    <property type="project" value="UniProtKB-UniRule"/>
</dbReference>
<keyword evidence="3 8" id="KW-0328">Glycosyltransferase</keyword>
<evidence type="ECO:0000256" key="4">
    <source>
        <dbReference type="ARBA" id="ARBA00022679"/>
    </source>
</evidence>
<evidence type="ECO:0000256" key="6">
    <source>
        <dbReference type="ARBA" id="ARBA00022989"/>
    </source>
</evidence>
<keyword evidence="4 8" id="KW-0808">Transferase</keyword>
<protein>
    <recommendedName>
        <fullName evidence="8">Glycosyltransferase family 92 protein</fullName>
        <ecNumber evidence="8">2.4.1.-</ecNumber>
    </recommendedName>
</protein>
<evidence type="ECO:0000256" key="1">
    <source>
        <dbReference type="ARBA" id="ARBA00004167"/>
    </source>
</evidence>
<dbReference type="GO" id="GO:0016020">
    <property type="term" value="C:membrane"/>
    <property type="evidence" value="ECO:0007669"/>
    <property type="project" value="UniProtKB-SubCell"/>
</dbReference>
<dbReference type="EMBL" id="CP092624">
    <property type="protein sequence ID" value="UMM33476.1"/>
    <property type="molecule type" value="Genomic_DNA"/>
</dbReference>